<name>A0ABQ9EU14_TEGGR</name>
<keyword evidence="2" id="KW-1185">Reference proteome</keyword>
<evidence type="ECO:0000313" key="1">
    <source>
        <dbReference type="EMBL" id="KAJ8306900.1"/>
    </source>
</evidence>
<evidence type="ECO:0000313" key="2">
    <source>
        <dbReference type="Proteomes" id="UP001217089"/>
    </source>
</evidence>
<sequence length="97" mass="11162">MALTPFQQIIIALRFYATGSYYRLVGDSFGISVASVARCVDRVSLALCYITRQFITFPVGRECSEIKRCFYDIAVFEKILFDLRSNRKTQLNGMQKM</sequence>
<gene>
    <name evidence="1" type="ORF">KUTeg_014984</name>
</gene>
<dbReference type="Proteomes" id="UP001217089">
    <property type="component" value="Unassembled WGS sequence"/>
</dbReference>
<evidence type="ECO:0008006" key="3">
    <source>
        <dbReference type="Google" id="ProtNLM"/>
    </source>
</evidence>
<comment type="caution">
    <text evidence="1">The sequence shown here is derived from an EMBL/GenBank/DDBJ whole genome shotgun (WGS) entry which is preliminary data.</text>
</comment>
<dbReference type="EMBL" id="JARBDR010000793">
    <property type="protein sequence ID" value="KAJ8306900.1"/>
    <property type="molecule type" value="Genomic_DNA"/>
</dbReference>
<accession>A0ABQ9EU14</accession>
<reference evidence="1 2" key="1">
    <citation type="submission" date="2022-12" db="EMBL/GenBank/DDBJ databases">
        <title>Chromosome-level genome of Tegillarca granosa.</title>
        <authorList>
            <person name="Kim J."/>
        </authorList>
    </citation>
    <scope>NUCLEOTIDE SEQUENCE [LARGE SCALE GENOMIC DNA]</scope>
    <source>
        <strain evidence="1">Teg-2019</strain>
        <tissue evidence="1">Adductor muscle</tissue>
    </source>
</reference>
<organism evidence="1 2">
    <name type="scientific">Tegillarca granosa</name>
    <name type="common">Malaysian cockle</name>
    <name type="synonym">Anadara granosa</name>
    <dbReference type="NCBI Taxonomy" id="220873"/>
    <lineage>
        <taxon>Eukaryota</taxon>
        <taxon>Metazoa</taxon>
        <taxon>Spiralia</taxon>
        <taxon>Lophotrochozoa</taxon>
        <taxon>Mollusca</taxon>
        <taxon>Bivalvia</taxon>
        <taxon>Autobranchia</taxon>
        <taxon>Pteriomorphia</taxon>
        <taxon>Arcoida</taxon>
        <taxon>Arcoidea</taxon>
        <taxon>Arcidae</taxon>
        <taxon>Tegillarca</taxon>
    </lineage>
</organism>
<proteinExistence type="predicted"/>
<protein>
    <recommendedName>
        <fullName evidence="3">Transposase Helix-turn-helix domain-containing protein</fullName>
    </recommendedName>
</protein>